<keyword evidence="1" id="KW-1133">Transmembrane helix</keyword>
<evidence type="ECO:0000313" key="2">
    <source>
        <dbReference type="EMBL" id="MCV3754059.1"/>
    </source>
</evidence>
<dbReference type="RefSeq" id="WP_263817863.1">
    <property type="nucleotide sequence ID" value="NZ_JAOXHJ010000003.1"/>
</dbReference>
<protein>
    <submittedName>
        <fullName evidence="2">Uncharacterized protein</fullName>
    </submittedName>
</protein>
<keyword evidence="3" id="KW-1185">Reference proteome</keyword>
<sequence>MIDCNSSFSEFNPSLLSVDANVSARLITLFILSIAVLKALSKLFCSDRELLIAVMIFAIFFSLSERALTGVSFSVLTCTNLEIKFS</sequence>
<name>A0ABT3BP92_9BACT</name>
<comment type="caution">
    <text evidence="2">The sequence shown here is derived from an EMBL/GenBank/DDBJ whole genome shotgun (WGS) entry which is preliminary data.</text>
</comment>
<keyword evidence="1" id="KW-0472">Membrane</keyword>
<accession>A0ABT3BP92</accession>
<proteinExistence type="predicted"/>
<dbReference type="Proteomes" id="UP001207252">
    <property type="component" value="Unassembled WGS sequence"/>
</dbReference>
<feature type="transmembrane region" description="Helical" evidence="1">
    <location>
        <begin position="52"/>
        <end position="76"/>
    </location>
</feature>
<feature type="transmembrane region" description="Helical" evidence="1">
    <location>
        <begin position="22"/>
        <end position="40"/>
    </location>
</feature>
<evidence type="ECO:0000313" key="3">
    <source>
        <dbReference type="Proteomes" id="UP001207252"/>
    </source>
</evidence>
<reference evidence="2 3" key="1">
    <citation type="journal article" date="2020" name="Int. J. Syst. Evol. Microbiol.">
        <title>Ureaplasma miroungigenitalium sp. nov. isolated from northern elephant seals (Mirounga angustirostris) and Ureaplasma zalophigenitalium sp. nov. isolated from California sea lions (Zalophus californianus).</title>
        <authorList>
            <person name="Volokhov D.V."/>
            <person name="Gulland F.M."/>
            <person name="Gao Y."/>
            <person name="Chizhikov V.E."/>
        </authorList>
    </citation>
    <scope>NUCLEOTIDE SEQUENCE [LARGE SCALE GENOMIC DNA]</scope>
    <source>
        <strain evidence="2 3">CSL7644-GEN</strain>
    </source>
</reference>
<dbReference type="EMBL" id="JAOXHJ010000003">
    <property type="protein sequence ID" value="MCV3754059.1"/>
    <property type="molecule type" value="Genomic_DNA"/>
</dbReference>
<gene>
    <name evidence="2" type="ORF">OF365_01600</name>
</gene>
<keyword evidence="1" id="KW-0812">Transmembrane</keyword>
<evidence type="ECO:0000256" key="1">
    <source>
        <dbReference type="SAM" id="Phobius"/>
    </source>
</evidence>
<organism evidence="2 3">
    <name type="scientific">Ureaplasma zalophigenitalium</name>
    <dbReference type="NCBI Taxonomy" id="907723"/>
    <lineage>
        <taxon>Bacteria</taxon>
        <taxon>Bacillati</taxon>
        <taxon>Mycoplasmatota</taxon>
        <taxon>Mycoplasmoidales</taxon>
        <taxon>Mycoplasmoidaceae</taxon>
        <taxon>Ureaplasma</taxon>
    </lineage>
</organism>